<sequence>MALSYSFANARALVGLCDPQRMQTVRSNLYYLGFRDTIRVDSLEALDATLDSLDPDLLVVDLGCGEAEVARLIRDVRLQRRTASPFVPIIVIAQTASETQVKAMINAGADDVVSIPWPSDYFDRRLDLLVRERRPFVVTSDYVGPERRQHARRGAQSIAFPVPNPLNMKTLDRRKREDIAAETEQAQRQLNDRRIVALAGLIARLLASLQWLYEQNEVDVDHATASLERLALACRETLDRRHPDSRHAEAVVICRAVLDEAERLTFAHARGIPPAVDELPPLLDGVCQAFGLDREHIPVTPPPRPLPPPPADLDQQGC</sequence>
<dbReference type="OrthoDB" id="9800897at2"/>
<protein>
    <submittedName>
        <fullName evidence="4">Response regulator receiver domain-containing protein</fullName>
    </submittedName>
</protein>
<evidence type="ECO:0000256" key="2">
    <source>
        <dbReference type="SAM" id="MobiDB-lite"/>
    </source>
</evidence>
<evidence type="ECO:0000313" key="5">
    <source>
        <dbReference type="Proteomes" id="UP000217076"/>
    </source>
</evidence>
<feature type="modified residue" description="4-aspartylphosphate" evidence="1">
    <location>
        <position position="61"/>
    </location>
</feature>
<dbReference type="GO" id="GO:0000160">
    <property type="term" value="P:phosphorelay signal transduction system"/>
    <property type="evidence" value="ECO:0007669"/>
    <property type="project" value="InterPro"/>
</dbReference>
<feature type="domain" description="Response regulatory" evidence="3">
    <location>
        <begin position="11"/>
        <end position="130"/>
    </location>
</feature>
<dbReference type="InterPro" id="IPR001789">
    <property type="entry name" value="Sig_transdc_resp-reg_receiver"/>
</dbReference>
<feature type="compositionally biased region" description="Pro residues" evidence="2">
    <location>
        <begin position="299"/>
        <end position="311"/>
    </location>
</feature>
<keyword evidence="1" id="KW-0597">Phosphoprotein</keyword>
<dbReference type="STRING" id="83401.SAMN05421742_11115"/>
<evidence type="ECO:0000259" key="3">
    <source>
        <dbReference type="PROSITE" id="PS50110"/>
    </source>
</evidence>
<keyword evidence="5" id="KW-1185">Reference proteome</keyword>
<dbReference type="RefSeq" id="WP_092621141.1">
    <property type="nucleotide sequence ID" value="NZ_FNCV01000011.1"/>
</dbReference>
<accession>A0A1G8ERI9</accession>
<dbReference type="PROSITE" id="PS50110">
    <property type="entry name" value="RESPONSE_REGULATORY"/>
    <property type="match status" value="1"/>
</dbReference>
<gene>
    <name evidence="4" type="ORF">SAMN05421742_11115</name>
</gene>
<dbReference type="Proteomes" id="UP000217076">
    <property type="component" value="Unassembled WGS sequence"/>
</dbReference>
<evidence type="ECO:0000256" key="1">
    <source>
        <dbReference type="PROSITE-ProRule" id="PRU00169"/>
    </source>
</evidence>
<dbReference type="SUPFAM" id="SSF52172">
    <property type="entry name" value="CheY-like"/>
    <property type="match status" value="1"/>
</dbReference>
<feature type="region of interest" description="Disordered" evidence="2">
    <location>
        <begin position="297"/>
        <end position="318"/>
    </location>
</feature>
<dbReference type="Gene3D" id="3.40.50.2300">
    <property type="match status" value="1"/>
</dbReference>
<reference evidence="5" key="1">
    <citation type="submission" date="2016-10" db="EMBL/GenBank/DDBJ databases">
        <authorList>
            <person name="Varghese N."/>
            <person name="Submissions S."/>
        </authorList>
    </citation>
    <scope>NUCLEOTIDE SEQUENCE [LARGE SCALE GENOMIC DNA]</scope>
    <source>
        <strain evidence="5">930I</strain>
    </source>
</reference>
<proteinExistence type="predicted"/>
<dbReference type="EMBL" id="FNCV01000011">
    <property type="protein sequence ID" value="SDH72508.1"/>
    <property type="molecule type" value="Genomic_DNA"/>
</dbReference>
<evidence type="ECO:0000313" key="4">
    <source>
        <dbReference type="EMBL" id="SDH72508.1"/>
    </source>
</evidence>
<dbReference type="InterPro" id="IPR011006">
    <property type="entry name" value="CheY-like_superfamily"/>
</dbReference>
<dbReference type="AlphaFoldDB" id="A0A1G8ERI9"/>
<name>A0A1G8ERI9_9PROT</name>
<organism evidence="4 5">
    <name type="scientific">Roseospirillum parvum</name>
    <dbReference type="NCBI Taxonomy" id="83401"/>
    <lineage>
        <taxon>Bacteria</taxon>
        <taxon>Pseudomonadati</taxon>
        <taxon>Pseudomonadota</taxon>
        <taxon>Alphaproteobacteria</taxon>
        <taxon>Rhodospirillales</taxon>
        <taxon>Rhodospirillaceae</taxon>
        <taxon>Roseospirillum</taxon>
    </lineage>
</organism>